<dbReference type="Ensembl" id="ENSSSCT00070042880.1">
    <property type="protein sequence ID" value="ENSSSCP00070036068.1"/>
    <property type="gene ID" value="ENSSSCG00070021571.1"/>
</dbReference>
<name>A0A4X1V3Z5_PIG</name>
<protein>
    <submittedName>
        <fullName evidence="1">Uncharacterized protein</fullName>
    </submittedName>
</protein>
<reference evidence="1 2" key="1">
    <citation type="submission" date="2017-08" db="EMBL/GenBank/DDBJ databases">
        <title>USMARCv1.0.</title>
        <authorList>
            <person name="Hannum G.I."/>
            <person name="Koren S."/>
            <person name="Schroeder S.G."/>
            <person name="Chin S.C."/>
            <person name="Nonneman D.J."/>
            <person name="Becker S.A."/>
            <person name="Rosen B.D."/>
            <person name="Bickhart D.M."/>
            <person name="Putnam N.H."/>
            <person name="Green R.E."/>
            <person name="Tuggle C.K."/>
            <person name="Liu H."/>
            <person name="Rohrer G.A."/>
            <person name="Warr A."/>
            <person name="Hall R."/>
            <person name="Kim K."/>
            <person name="Hume D.A."/>
            <person name="Talbot R."/>
            <person name="Chow W."/>
            <person name="Howe K."/>
            <person name="Schwartz A.S."/>
            <person name="Watson M."/>
            <person name="Archibald A.L."/>
            <person name="Phillippy A.M."/>
            <person name="Smith T.P.L."/>
        </authorList>
    </citation>
    <scope>NUCLEOTIDE SEQUENCE [LARGE SCALE GENOMIC DNA]</scope>
</reference>
<dbReference type="Proteomes" id="UP000314985">
    <property type="component" value="Chromosome 14"/>
</dbReference>
<evidence type="ECO:0000313" key="2">
    <source>
        <dbReference type="Proteomes" id="UP000314985"/>
    </source>
</evidence>
<accession>A0A4X1V3Z5</accession>
<evidence type="ECO:0000313" key="1">
    <source>
        <dbReference type="Ensembl" id="ENSSSCP00070036068.1"/>
    </source>
</evidence>
<dbReference type="AlphaFoldDB" id="A0A4X1V3Z5"/>
<sequence length="168" mass="18062">MALLCAPTPVNDPLLDSCPVVLCVRLVVQKYQNHFTVVPLTPHLHRLFLQALKLLHWACRATCKCFRSILSPCPISQAPFPPSLLSPWHLRCRPAPPPPGPRAPAFICIPLASGRGVGFSLCRCQALSCLGSRSPSTTPIALVTAGYGCPCLGFSPFCGPLRARAVIL</sequence>
<organism evidence="1 2">
    <name type="scientific">Sus scrofa</name>
    <name type="common">Pig</name>
    <dbReference type="NCBI Taxonomy" id="9823"/>
    <lineage>
        <taxon>Eukaryota</taxon>
        <taxon>Metazoa</taxon>
        <taxon>Chordata</taxon>
        <taxon>Craniata</taxon>
        <taxon>Vertebrata</taxon>
        <taxon>Euteleostomi</taxon>
        <taxon>Mammalia</taxon>
        <taxon>Eutheria</taxon>
        <taxon>Laurasiatheria</taxon>
        <taxon>Artiodactyla</taxon>
        <taxon>Suina</taxon>
        <taxon>Suidae</taxon>
        <taxon>Sus</taxon>
    </lineage>
</organism>
<reference evidence="1" key="2">
    <citation type="submission" date="2025-08" db="UniProtKB">
        <authorList>
            <consortium name="Ensembl"/>
        </authorList>
    </citation>
    <scope>IDENTIFICATION</scope>
</reference>
<proteinExistence type="predicted"/>